<proteinExistence type="predicted"/>
<sequence>MDEGDESVRVQARALNQYLAGRATKLLVAKASASYCARCGEDIPEPRRQAVKGVQLCIDCQTLSERKQ</sequence>
<evidence type="ECO:0000256" key="2">
    <source>
        <dbReference type="ARBA" id="ARBA00022771"/>
    </source>
</evidence>
<protein>
    <submittedName>
        <fullName evidence="6">Transcriptional regulator, TraR/DksA family</fullName>
    </submittedName>
</protein>
<dbReference type="Gene3D" id="1.20.120.910">
    <property type="entry name" value="DksA, coiled-coil domain"/>
    <property type="match status" value="1"/>
</dbReference>
<dbReference type="AlphaFoldDB" id="B0TKU6"/>
<dbReference type="GO" id="GO:1900378">
    <property type="term" value="P:positive regulation of secondary metabolite biosynthetic process"/>
    <property type="evidence" value="ECO:0007669"/>
    <property type="project" value="TreeGrafter"/>
</dbReference>
<keyword evidence="2" id="KW-0863">Zinc-finger</keyword>
<evidence type="ECO:0000259" key="5">
    <source>
        <dbReference type="Pfam" id="PF01258"/>
    </source>
</evidence>
<dbReference type="Proteomes" id="UP000001317">
    <property type="component" value="Chromosome"/>
</dbReference>
<evidence type="ECO:0000256" key="4">
    <source>
        <dbReference type="PROSITE-ProRule" id="PRU00510"/>
    </source>
</evidence>
<evidence type="ECO:0000256" key="3">
    <source>
        <dbReference type="ARBA" id="ARBA00022833"/>
    </source>
</evidence>
<accession>B0TKU6</accession>
<keyword evidence="7" id="KW-1185">Reference proteome</keyword>
<name>B0TKU6_SHEHH</name>
<dbReference type="Pfam" id="PF01258">
    <property type="entry name" value="zf-dskA_traR"/>
    <property type="match status" value="1"/>
</dbReference>
<feature type="zinc finger region" description="dksA C4-type" evidence="4">
    <location>
        <begin position="36"/>
        <end position="60"/>
    </location>
</feature>
<dbReference type="STRING" id="458817.Shal_1330"/>
<reference evidence="6" key="1">
    <citation type="submission" date="2008-01" db="EMBL/GenBank/DDBJ databases">
        <title>Complete sequence of Shewanella halifaxensis HAW-EB4.</title>
        <authorList>
            <consortium name="US DOE Joint Genome Institute"/>
            <person name="Copeland A."/>
            <person name="Lucas S."/>
            <person name="Lapidus A."/>
            <person name="Glavina del Rio T."/>
            <person name="Dalin E."/>
            <person name="Tice H."/>
            <person name="Bruce D."/>
            <person name="Goodwin L."/>
            <person name="Pitluck S."/>
            <person name="Sims D."/>
            <person name="Brettin T."/>
            <person name="Detter J.C."/>
            <person name="Han C."/>
            <person name="Kuske C.R."/>
            <person name="Schmutz J."/>
            <person name="Larimer F."/>
            <person name="Land M."/>
            <person name="Hauser L."/>
            <person name="Kyrpides N."/>
            <person name="Kim E."/>
            <person name="Zhao J.-S."/>
            <person name="Richardson P."/>
        </authorList>
    </citation>
    <scope>NUCLEOTIDE SEQUENCE [LARGE SCALE GENOMIC DNA]</scope>
    <source>
        <strain evidence="6">HAW-EB4</strain>
    </source>
</reference>
<dbReference type="PANTHER" id="PTHR38777:SF1">
    <property type="entry name" value="DNAK SUPPRESSOR PROTEIN"/>
    <property type="match status" value="1"/>
</dbReference>
<dbReference type="OrthoDB" id="962301at2"/>
<evidence type="ECO:0000313" key="7">
    <source>
        <dbReference type="Proteomes" id="UP000001317"/>
    </source>
</evidence>
<gene>
    <name evidence="6" type="ordered locus">Shal_1330</name>
</gene>
<keyword evidence="1" id="KW-0479">Metal-binding</keyword>
<organism evidence="6 7">
    <name type="scientific">Shewanella halifaxensis (strain HAW-EB4)</name>
    <dbReference type="NCBI Taxonomy" id="458817"/>
    <lineage>
        <taxon>Bacteria</taxon>
        <taxon>Pseudomonadati</taxon>
        <taxon>Pseudomonadota</taxon>
        <taxon>Gammaproteobacteria</taxon>
        <taxon>Alteromonadales</taxon>
        <taxon>Shewanellaceae</taxon>
        <taxon>Shewanella</taxon>
    </lineage>
</organism>
<evidence type="ECO:0000313" key="6">
    <source>
        <dbReference type="EMBL" id="ABZ75898.1"/>
    </source>
</evidence>
<dbReference type="PROSITE" id="PS51128">
    <property type="entry name" value="ZF_DKSA_2"/>
    <property type="match status" value="1"/>
</dbReference>
<dbReference type="PANTHER" id="PTHR38777">
    <property type="entry name" value="FELS-2 PROPHAGE PROTEIN"/>
    <property type="match status" value="1"/>
</dbReference>
<dbReference type="SUPFAM" id="SSF57716">
    <property type="entry name" value="Glucocorticoid receptor-like (DNA-binding domain)"/>
    <property type="match status" value="1"/>
</dbReference>
<feature type="domain" description="Zinc finger DksA/TraR C4-type" evidence="5">
    <location>
        <begin position="34"/>
        <end position="66"/>
    </location>
</feature>
<dbReference type="HOGENOM" id="CLU_158637_1_0_6"/>
<dbReference type="EMBL" id="CP000931">
    <property type="protein sequence ID" value="ABZ75898.1"/>
    <property type="molecule type" value="Genomic_DNA"/>
</dbReference>
<keyword evidence="3" id="KW-0862">Zinc</keyword>
<dbReference type="InterPro" id="IPR000962">
    <property type="entry name" value="Znf_DskA_TraR"/>
</dbReference>
<evidence type="ECO:0000256" key="1">
    <source>
        <dbReference type="ARBA" id="ARBA00022723"/>
    </source>
</evidence>
<dbReference type="GO" id="GO:0008270">
    <property type="term" value="F:zinc ion binding"/>
    <property type="evidence" value="ECO:0007669"/>
    <property type="project" value="UniProtKB-KW"/>
</dbReference>
<dbReference type="KEGG" id="shl:Shal_1330"/>
<dbReference type="RefSeq" id="WP_012276439.1">
    <property type="nucleotide sequence ID" value="NC_010334.1"/>
</dbReference>